<reference evidence="1 2" key="1">
    <citation type="submission" date="2016-07" db="EMBL/GenBank/DDBJ databases">
        <title>Pervasive Adenine N6-methylation of Active Genes in Fungi.</title>
        <authorList>
            <consortium name="DOE Joint Genome Institute"/>
            <person name="Mondo S.J."/>
            <person name="Dannebaum R.O."/>
            <person name="Kuo R.C."/>
            <person name="Labutti K."/>
            <person name="Haridas S."/>
            <person name="Kuo A."/>
            <person name="Salamov A."/>
            <person name="Ahrendt S.R."/>
            <person name="Lipzen A."/>
            <person name="Sullivan W."/>
            <person name="Andreopoulos W.B."/>
            <person name="Clum A."/>
            <person name="Lindquist E."/>
            <person name="Daum C."/>
            <person name="Ramamoorthy G.K."/>
            <person name="Gryganskyi A."/>
            <person name="Culley D."/>
            <person name="Magnuson J.K."/>
            <person name="James T.Y."/>
            <person name="O'Malley M.A."/>
            <person name="Stajich J.E."/>
            <person name="Spatafora J.W."/>
            <person name="Visel A."/>
            <person name="Grigoriev I.V."/>
        </authorList>
    </citation>
    <scope>NUCLEOTIDE SEQUENCE [LARGE SCALE GENOMIC DNA]</scope>
    <source>
        <strain evidence="1 2">PL171</strain>
    </source>
</reference>
<dbReference type="Proteomes" id="UP000193411">
    <property type="component" value="Unassembled WGS sequence"/>
</dbReference>
<accession>A0A1Y2H4H2</accession>
<name>A0A1Y2H4H2_9FUNG</name>
<proteinExistence type="predicted"/>
<evidence type="ECO:0000313" key="2">
    <source>
        <dbReference type="Proteomes" id="UP000193411"/>
    </source>
</evidence>
<dbReference type="EMBL" id="MCFL01000187">
    <property type="protein sequence ID" value="ORZ29456.1"/>
    <property type="molecule type" value="Genomic_DNA"/>
</dbReference>
<keyword evidence="2" id="KW-1185">Reference proteome</keyword>
<evidence type="ECO:0000313" key="1">
    <source>
        <dbReference type="EMBL" id="ORZ29456.1"/>
    </source>
</evidence>
<gene>
    <name evidence="1" type="ORF">BCR44DRAFT_43046</name>
</gene>
<protein>
    <submittedName>
        <fullName evidence="1">Uncharacterized protein</fullName>
    </submittedName>
</protein>
<dbReference type="AlphaFoldDB" id="A0A1Y2H4H2"/>
<sequence>MNSTTRTALRTLSKLISEQGDEGAWTLTLARAQDPAQAFAPVTLELHVVLDWTVASCTSDSAAMGFIDAGGADLVCKVLAEATLVAPPEQVGIASGNEETVVGALEQIRDRCLSILINLCRFQTSSSTLLSPPHPLVPLAVFSLHNEADPSLLLTSLRLIQTLVSVHSSTSLATLLPLLSALLDNTSLAHLLFIATHTLNTRLFAATLGAFSQLVWITHKRMALGDADTGDAEFPVVERAGVRALVAYIVQVMTGNPASQKITLEWGVGVLACVECLLTLSQVGPAWQAIVCAHAHDLYHLFAVVWPSLAVNKEDNLASKWIRLVAQLPPGGWPQVVGALVRARKADKRVQVAIDLWCEVAVMYQLPVGMVAAVCREVSSESARRLVGEVPEALDAVGERGGAEGQEVVEELVRRAKQV</sequence>
<comment type="caution">
    <text evidence="1">The sequence shown here is derived from an EMBL/GenBank/DDBJ whole genome shotgun (WGS) entry which is preliminary data.</text>
</comment>
<organism evidence="1 2">
    <name type="scientific">Catenaria anguillulae PL171</name>
    <dbReference type="NCBI Taxonomy" id="765915"/>
    <lineage>
        <taxon>Eukaryota</taxon>
        <taxon>Fungi</taxon>
        <taxon>Fungi incertae sedis</taxon>
        <taxon>Blastocladiomycota</taxon>
        <taxon>Blastocladiomycetes</taxon>
        <taxon>Blastocladiales</taxon>
        <taxon>Catenariaceae</taxon>
        <taxon>Catenaria</taxon>
    </lineage>
</organism>